<dbReference type="AlphaFoldDB" id="A0A345D9T1"/>
<name>A0A345D9T1_9BURK</name>
<feature type="transmembrane region" description="Helical" evidence="1">
    <location>
        <begin position="130"/>
        <end position="150"/>
    </location>
</feature>
<proteinExistence type="predicted"/>
<feature type="transmembrane region" description="Helical" evidence="1">
    <location>
        <begin position="12"/>
        <end position="37"/>
    </location>
</feature>
<reference evidence="3" key="1">
    <citation type="submission" date="2018-07" db="EMBL/GenBank/DDBJ databases">
        <authorList>
            <person name="Kim H."/>
        </authorList>
    </citation>
    <scope>NUCLEOTIDE SEQUENCE [LARGE SCALE GENOMIC DNA]</scope>
    <source>
        <strain evidence="3">F02</strain>
    </source>
</reference>
<dbReference type="EMBL" id="CP031124">
    <property type="protein sequence ID" value="AXF85119.1"/>
    <property type="molecule type" value="Genomic_DNA"/>
</dbReference>
<dbReference type="Pfam" id="PF09900">
    <property type="entry name" value="DUF2127"/>
    <property type="match status" value="1"/>
</dbReference>
<dbReference type="KEGG" id="hyf:DTO96_100838"/>
<feature type="transmembrane region" description="Helical" evidence="1">
    <location>
        <begin position="76"/>
        <end position="96"/>
    </location>
</feature>
<dbReference type="Proteomes" id="UP000252182">
    <property type="component" value="Chromosome"/>
</dbReference>
<dbReference type="InterPro" id="IPR021125">
    <property type="entry name" value="DUF2127"/>
</dbReference>
<accession>A0A345D9T1</accession>
<evidence type="ECO:0000313" key="2">
    <source>
        <dbReference type="EMBL" id="AXF85119.1"/>
    </source>
</evidence>
<dbReference type="OrthoDB" id="121772at2"/>
<organism evidence="2 3">
    <name type="scientific">Ephemeroptericola cinctiostellae</name>
    <dbReference type="NCBI Taxonomy" id="2268024"/>
    <lineage>
        <taxon>Bacteria</taxon>
        <taxon>Pseudomonadati</taxon>
        <taxon>Pseudomonadota</taxon>
        <taxon>Betaproteobacteria</taxon>
        <taxon>Burkholderiales</taxon>
        <taxon>Burkholderiaceae</taxon>
        <taxon>Ephemeroptericola</taxon>
    </lineage>
</organism>
<sequence length="161" mass="18603">MNLTTKKRRNPLHWIACFEAAKGVVVILAGFGLLSLLHRDVQAVVHELIDALNISPTHHLVDVFLKLVEHLNDRNLWQFAGIAFMYASVRLIEAYGLWHDRQWAEWFAALSGAIYLPIEVYELSVHLSTIKLLVFTFNVVIVSYLSYNLWHKSVVSRHQRK</sequence>
<evidence type="ECO:0008006" key="4">
    <source>
        <dbReference type="Google" id="ProtNLM"/>
    </source>
</evidence>
<keyword evidence="1" id="KW-0812">Transmembrane</keyword>
<keyword evidence="3" id="KW-1185">Reference proteome</keyword>
<evidence type="ECO:0000313" key="3">
    <source>
        <dbReference type="Proteomes" id="UP000252182"/>
    </source>
</evidence>
<dbReference type="RefSeq" id="WP_114562352.1">
    <property type="nucleotide sequence ID" value="NZ_CP031124.1"/>
</dbReference>
<feature type="transmembrane region" description="Helical" evidence="1">
    <location>
        <begin position="103"/>
        <end position="118"/>
    </location>
</feature>
<evidence type="ECO:0000256" key="1">
    <source>
        <dbReference type="SAM" id="Phobius"/>
    </source>
</evidence>
<gene>
    <name evidence="2" type="ORF">DTO96_100838</name>
</gene>
<keyword evidence="1" id="KW-1133">Transmembrane helix</keyword>
<protein>
    <recommendedName>
        <fullName evidence="4">DUF2127 domain-containing protein</fullName>
    </recommendedName>
</protein>
<keyword evidence="1" id="KW-0472">Membrane</keyword>